<keyword evidence="6" id="KW-1185">Reference proteome</keyword>
<proteinExistence type="inferred from homology"/>
<name>A0ABY4R0N2_9ACTN</name>
<dbReference type="RefSeq" id="WP_249772591.1">
    <property type="nucleotide sequence ID" value="NZ_CP097332.1"/>
</dbReference>
<organism evidence="5 6">
    <name type="scientific">Jatrophihabitans telluris</name>
    <dbReference type="NCBI Taxonomy" id="2038343"/>
    <lineage>
        <taxon>Bacteria</taxon>
        <taxon>Bacillati</taxon>
        <taxon>Actinomycetota</taxon>
        <taxon>Actinomycetes</taxon>
        <taxon>Jatrophihabitantales</taxon>
        <taxon>Jatrophihabitantaceae</taxon>
        <taxon>Jatrophihabitans</taxon>
    </lineage>
</organism>
<dbReference type="InterPro" id="IPR050808">
    <property type="entry name" value="Phage_Integrase"/>
</dbReference>
<dbReference type="Proteomes" id="UP001056336">
    <property type="component" value="Chromosome"/>
</dbReference>
<dbReference type="SUPFAM" id="SSF56349">
    <property type="entry name" value="DNA breaking-rejoining enzymes"/>
    <property type="match status" value="1"/>
</dbReference>
<dbReference type="InterPro" id="IPR010998">
    <property type="entry name" value="Integrase_recombinase_N"/>
</dbReference>
<reference evidence="5" key="2">
    <citation type="submission" date="2022-05" db="EMBL/GenBank/DDBJ databases">
        <authorList>
            <person name="Kim J.-S."/>
            <person name="Lee K."/>
            <person name="Suh M."/>
            <person name="Eom M."/>
            <person name="Kim J.-S."/>
            <person name="Kim D.-S."/>
            <person name="Ko S.-H."/>
            <person name="Shin Y."/>
            <person name="Lee J.-S."/>
        </authorList>
    </citation>
    <scope>NUCLEOTIDE SEQUENCE</scope>
    <source>
        <strain evidence="5">N237</strain>
    </source>
</reference>
<dbReference type="PANTHER" id="PTHR30629">
    <property type="entry name" value="PROPHAGE INTEGRASE"/>
    <property type="match status" value="1"/>
</dbReference>
<sequence>MDLYRDVVEHHVIPGVGTLRLGEVTTSRMDRFLQDVLRRKGYATAKVTMTVLSGICGWLVRQDGLLANPVRNVTPIEIDRDRTARALTPREVRDWLAILDQSDYAKRKDLPELSRFILATGLRLGEALGVRWATSTWPEAWSVSSAPSLDSRAGA</sequence>
<evidence type="ECO:0000313" key="5">
    <source>
        <dbReference type="EMBL" id="UQX88821.1"/>
    </source>
</evidence>
<evidence type="ECO:0000256" key="3">
    <source>
        <dbReference type="ARBA" id="ARBA00023125"/>
    </source>
</evidence>
<dbReference type="InterPro" id="IPR013762">
    <property type="entry name" value="Integrase-like_cat_sf"/>
</dbReference>
<dbReference type="PANTHER" id="PTHR30629:SF2">
    <property type="entry name" value="PROPHAGE INTEGRASE INTS-RELATED"/>
    <property type="match status" value="1"/>
</dbReference>
<evidence type="ECO:0000256" key="1">
    <source>
        <dbReference type="ARBA" id="ARBA00008857"/>
    </source>
</evidence>
<dbReference type="Gene3D" id="1.10.443.10">
    <property type="entry name" value="Intergrase catalytic core"/>
    <property type="match status" value="1"/>
</dbReference>
<evidence type="ECO:0000313" key="6">
    <source>
        <dbReference type="Proteomes" id="UP001056336"/>
    </source>
</evidence>
<dbReference type="EMBL" id="CP097332">
    <property type="protein sequence ID" value="UQX88821.1"/>
    <property type="molecule type" value="Genomic_DNA"/>
</dbReference>
<dbReference type="InterPro" id="IPR011010">
    <property type="entry name" value="DNA_brk_join_enz"/>
</dbReference>
<protein>
    <recommendedName>
        <fullName evidence="7">Tyr recombinase domain-containing protein</fullName>
    </recommendedName>
</protein>
<evidence type="ECO:0008006" key="7">
    <source>
        <dbReference type="Google" id="ProtNLM"/>
    </source>
</evidence>
<evidence type="ECO:0000256" key="2">
    <source>
        <dbReference type="ARBA" id="ARBA00022908"/>
    </source>
</evidence>
<comment type="similarity">
    <text evidence="1">Belongs to the 'phage' integrase family.</text>
</comment>
<dbReference type="Gene3D" id="1.10.150.130">
    <property type="match status" value="1"/>
</dbReference>
<gene>
    <name evidence="5" type="ORF">M6D93_02180</name>
</gene>
<keyword evidence="4" id="KW-0233">DNA recombination</keyword>
<reference evidence="5" key="1">
    <citation type="journal article" date="2018" name="Int. J. Syst. Evol. Microbiol.">
        <title>Jatrophihabitans telluris sp. nov., isolated from sediment soil of lava forest wetlands and the emended description of the genus Jatrophihabitans.</title>
        <authorList>
            <person name="Lee K.C."/>
            <person name="Suh M.K."/>
            <person name="Eom M.K."/>
            <person name="Kim K.K."/>
            <person name="Kim J.S."/>
            <person name="Kim D.S."/>
            <person name="Ko S.H."/>
            <person name="Shin Y.K."/>
            <person name="Lee J.S."/>
        </authorList>
    </citation>
    <scope>NUCLEOTIDE SEQUENCE</scope>
    <source>
        <strain evidence="5">N237</strain>
    </source>
</reference>
<evidence type="ECO:0000256" key="4">
    <source>
        <dbReference type="ARBA" id="ARBA00023172"/>
    </source>
</evidence>
<accession>A0ABY4R0N2</accession>
<keyword evidence="3" id="KW-0238">DNA-binding</keyword>
<keyword evidence="2" id="KW-0229">DNA integration</keyword>